<protein>
    <submittedName>
        <fullName evidence="1">Uncharacterized protein</fullName>
    </submittedName>
</protein>
<dbReference type="OrthoDB" id="10603413at2759"/>
<name>A0A9P6G5P8_9PLEO</name>
<evidence type="ECO:0000313" key="1">
    <source>
        <dbReference type="EMBL" id="KAF9729106.1"/>
    </source>
</evidence>
<dbReference type="EMBL" id="WJXW01000017">
    <property type="protein sequence ID" value="KAF9729106.1"/>
    <property type="molecule type" value="Genomic_DNA"/>
</dbReference>
<comment type="caution">
    <text evidence="1">The sequence shown here is derived from an EMBL/GenBank/DDBJ whole genome shotgun (WGS) entry which is preliminary data.</text>
</comment>
<keyword evidence="2" id="KW-1185">Reference proteome</keyword>
<gene>
    <name evidence="1" type="ORF">PMIN01_12796</name>
</gene>
<sequence length="200" mass="21855">MATLYADAQRPTFTPLWAAGLSRSPVRVDHLARERADGAFLSRQGCVHFANPGAMPFLPEHERRERGCTTYAPQGWLAQLCLRRPFCLSTRASAPALPEAAPLGCIHALGSLRHAPSQAPNHHHHHPHHEVRIWARSILTTSAPTASIHSQCRATSAPRSYRKISRDALPSPVPCECNDMALATVQPLAKLLVPALVPET</sequence>
<reference evidence="1" key="1">
    <citation type="journal article" date="2020" name="Mol. Plant Microbe Interact.">
        <title>Genome Sequence of the Biocontrol Agent Coniothyrium minitans strain Conio (IMI 134523).</title>
        <authorList>
            <person name="Patel D."/>
            <person name="Shittu T.A."/>
            <person name="Baroncelli R."/>
            <person name="Muthumeenakshi S."/>
            <person name="Osborne T.H."/>
            <person name="Janganan T.K."/>
            <person name="Sreenivasaprasad S."/>
        </authorList>
    </citation>
    <scope>NUCLEOTIDE SEQUENCE</scope>
    <source>
        <strain evidence="1">Conio</strain>
    </source>
</reference>
<accession>A0A9P6G5P8</accession>
<dbReference type="AlphaFoldDB" id="A0A9P6G5P8"/>
<dbReference type="Proteomes" id="UP000756921">
    <property type="component" value="Unassembled WGS sequence"/>
</dbReference>
<proteinExistence type="predicted"/>
<evidence type="ECO:0000313" key="2">
    <source>
        <dbReference type="Proteomes" id="UP000756921"/>
    </source>
</evidence>
<organism evidence="1 2">
    <name type="scientific">Paraphaeosphaeria minitans</name>
    <dbReference type="NCBI Taxonomy" id="565426"/>
    <lineage>
        <taxon>Eukaryota</taxon>
        <taxon>Fungi</taxon>
        <taxon>Dikarya</taxon>
        <taxon>Ascomycota</taxon>
        <taxon>Pezizomycotina</taxon>
        <taxon>Dothideomycetes</taxon>
        <taxon>Pleosporomycetidae</taxon>
        <taxon>Pleosporales</taxon>
        <taxon>Massarineae</taxon>
        <taxon>Didymosphaeriaceae</taxon>
        <taxon>Paraphaeosphaeria</taxon>
    </lineage>
</organism>